<protein>
    <submittedName>
        <fullName evidence="9">Mitochondrial carrier superfamily protein</fullName>
    </submittedName>
</protein>
<keyword evidence="2 7" id="KW-0813">Transport</keyword>
<dbReference type="Pfam" id="PF00153">
    <property type="entry name" value="Mito_carr"/>
    <property type="match status" value="4"/>
</dbReference>
<evidence type="ECO:0000313" key="10">
    <source>
        <dbReference type="Proteomes" id="UP000823046"/>
    </source>
</evidence>
<dbReference type="PANTHER" id="PTHR46181:SF3">
    <property type="entry name" value="MITOCHONDRIAL GLYCINE TRANSPORTER"/>
    <property type="match status" value="1"/>
</dbReference>
<gene>
    <name evidence="9" type="ORF">IE077_000792</name>
</gene>
<feature type="region of interest" description="Disordered" evidence="8">
    <location>
        <begin position="262"/>
        <end position="293"/>
    </location>
</feature>
<evidence type="ECO:0000256" key="1">
    <source>
        <dbReference type="ARBA" id="ARBA00004141"/>
    </source>
</evidence>
<evidence type="ECO:0000313" key="9">
    <source>
        <dbReference type="EMBL" id="KAF8819594.1"/>
    </source>
</evidence>
<evidence type="ECO:0000256" key="8">
    <source>
        <dbReference type="SAM" id="MobiDB-lite"/>
    </source>
</evidence>
<comment type="similarity">
    <text evidence="7">Belongs to the mitochondrial carrier (TC 2.A.29) family.</text>
</comment>
<accession>A0ABQ7J6I7</accession>
<keyword evidence="10" id="KW-1185">Reference proteome</keyword>
<organism evidence="9 10">
    <name type="scientific">Cardiosporidium cionae</name>
    <dbReference type="NCBI Taxonomy" id="476202"/>
    <lineage>
        <taxon>Eukaryota</taxon>
        <taxon>Sar</taxon>
        <taxon>Alveolata</taxon>
        <taxon>Apicomplexa</taxon>
        <taxon>Aconoidasida</taxon>
        <taxon>Nephromycida</taxon>
        <taxon>Cardiosporidium</taxon>
    </lineage>
</organism>
<feature type="compositionally biased region" description="Low complexity" evidence="8">
    <location>
        <begin position="279"/>
        <end position="293"/>
    </location>
</feature>
<evidence type="ECO:0000256" key="5">
    <source>
        <dbReference type="ARBA" id="ARBA00023136"/>
    </source>
</evidence>
<dbReference type="Gene3D" id="1.50.40.10">
    <property type="entry name" value="Mitochondrial carrier domain"/>
    <property type="match status" value="2"/>
</dbReference>
<evidence type="ECO:0000256" key="3">
    <source>
        <dbReference type="ARBA" id="ARBA00022692"/>
    </source>
</evidence>
<dbReference type="InterPro" id="IPR002067">
    <property type="entry name" value="MCP"/>
</dbReference>
<keyword evidence="3 6" id="KW-0812">Transmembrane</keyword>
<comment type="subcellular location">
    <subcellularLocation>
        <location evidence="1">Membrane</location>
        <topology evidence="1">Multi-pass membrane protein</topology>
    </subcellularLocation>
</comment>
<proteinExistence type="inferred from homology"/>
<dbReference type="SUPFAM" id="SSF103506">
    <property type="entry name" value="Mitochondrial carrier"/>
    <property type="match status" value="2"/>
</dbReference>
<dbReference type="InterPro" id="IPR018108">
    <property type="entry name" value="MCP_transmembrane"/>
</dbReference>
<reference evidence="9 10" key="1">
    <citation type="journal article" date="2020" name="bioRxiv">
        <title>Metabolic contributions of an alphaproteobacterial endosymbiont in the apicomplexan Cardiosporidium cionae.</title>
        <authorList>
            <person name="Hunter E.S."/>
            <person name="Paight C.J."/>
            <person name="Lane C.E."/>
        </authorList>
    </citation>
    <scope>NUCLEOTIDE SEQUENCE [LARGE SCALE GENOMIC DNA]</scope>
    <source>
        <strain evidence="9">ESH_2018</strain>
    </source>
</reference>
<name>A0ABQ7J6I7_9APIC</name>
<dbReference type="EMBL" id="JADAQX010000682">
    <property type="protein sequence ID" value="KAF8819594.1"/>
    <property type="molecule type" value="Genomic_DNA"/>
</dbReference>
<dbReference type="Proteomes" id="UP000823046">
    <property type="component" value="Unassembled WGS sequence"/>
</dbReference>
<sequence length="509" mass="56565">MESAVSFQSNHPLISGGISGLASVILLQPLDVIKTRQQQAKTQITSSFHLSRVIVQQEGVLGLYRGLLPSVMRIMPGAACYFYTLSHLQNFYHYVGNHSLNSQASTPKTLSPSLSYNMFASAVARSTACILLFPVTVLKTRMESTWSQRSQQVNGSMLQAIRLMHRNEGLRSFYNGIIPTLVRDVPFSSLYFGIYAQLKKYCNMNDRSDPSYKYYNFMCGSIAGLIASTLTHPPDVVRTRVQLHGTLSHSHLYGVHPDELTVRENGRKPPVSSSAAKHAGVPSVAPSSPSTSRSFASQSCVRTRAPSLSFPYVPSSSVFLRHHLLKAISSADSSKGSHLIAFRNGVLRRRGLLVHTTVRKHPTGIRNACFITEKTFGRCIYSAMPSILSRTQRRVHFALSAIPSHEQSRYGTILQKNPSSHASTCVQRYALYNRRSSLLLSRLAFSTETTYASKIKPPPLIWFARQMVANEGYRVLFKGLGPRVLRRSLTSAVTWTIFDLIDSKMTANT</sequence>
<evidence type="ECO:0000256" key="7">
    <source>
        <dbReference type="RuleBase" id="RU000488"/>
    </source>
</evidence>
<comment type="caution">
    <text evidence="9">The sequence shown here is derived from an EMBL/GenBank/DDBJ whole genome shotgun (WGS) entry which is preliminary data.</text>
</comment>
<dbReference type="PANTHER" id="PTHR46181">
    <property type="entry name" value="MITOCHONDRIAL GLYCINE TRANSPORTER"/>
    <property type="match status" value="1"/>
</dbReference>
<feature type="repeat" description="Solcar" evidence="6">
    <location>
        <begin position="411"/>
        <end position="504"/>
    </location>
</feature>
<keyword evidence="5 6" id="KW-0472">Membrane</keyword>
<evidence type="ECO:0000256" key="2">
    <source>
        <dbReference type="ARBA" id="ARBA00022448"/>
    </source>
</evidence>
<feature type="repeat" description="Solcar" evidence="6">
    <location>
        <begin position="7"/>
        <end position="91"/>
    </location>
</feature>
<feature type="repeat" description="Solcar" evidence="6">
    <location>
        <begin position="112"/>
        <end position="201"/>
    </location>
</feature>
<dbReference type="PRINTS" id="PR00926">
    <property type="entry name" value="MITOCARRIER"/>
</dbReference>
<evidence type="ECO:0000256" key="6">
    <source>
        <dbReference type="PROSITE-ProRule" id="PRU00282"/>
    </source>
</evidence>
<keyword evidence="4" id="KW-0677">Repeat</keyword>
<dbReference type="InterPro" id="IPR023395">
    <property type="entry name" value="MCP_dom_sf"/>
</dbReference>
<dbReference type="PROSITE" id="PS50920">
    <property type="entry name" value="SOLCAR"/>
    <property type="match status" value="3"/>
</dbReference>
<evidence type="ECO:0000256" key="4">
    <source>
        <dbReference type="ARBA" id="ARBA00022737"/>
    </source>
</evidence>